<sequence>MDLSELRDLDPNNLGSASTGTKAVVLGFLAILIVAGGYWFLIKDKQTDLQRREATEVELKQEFRDNQQKAVNLTAYERQLEEMEELLAGMLQQLPSKTEMPALLMDISQTAQGSGIGTELFEPRAEIVRDFYAEQPISVRLVGTYHEFGTFVSSVASLSRVVILTMRDIELEPIEGGRLRMEGTVTTYRYLDPNEQNNMQPENR</sequence>
<dbReference type="AlphaFoldDB" id="A0A0K0XYS3"/>
<reference evidence="1 2" key="1">
    <citation type="submission" date="2015-07" db="EMBL/GenBank/DDBJ databases">
        <authorList>
            <person name="Noorani M."/>
        </authorList>
    </citation>
    <scope>NUCLEOTIDE SEQUENCE [LARGE SCALE GENOMIC DNA]</scope>
    <source>
        <strain evidence="1 2">KCTC 42284</strain>
    </source>
</reference>
<dbReference type="InterPro" id="IPR007445">
    <property type="entry name" value="PilO"/>
</dbReference>
<dbReference type="Pfam" id="PF04350">
    <property type="entry name" value="PilO"/>
    <property type="match status" value="1"/>
</dbReference>
<dbReference type="InterPro" id="IPR014717">
    <property type="entry name" value="Transl_elong_EF1B/ribsomal_bS6"/>
</dbReference>
<dbReference type="OrthoDB" id="9802133at2"/>
<proteinExistence type="predicted"/>
<dbReference type="PANTHER" id="PTHR39555">
    <property type="entry name" value="FIMBRIAL ASSEMBLY PROTEIN PILO-LIKE PROTEIN-RELATED"/>
    <property type="match status" value="1"/>
</dbReference>
<accession>A0A0K0XYS3</accession>
<gene>
    <name evidence="1" type="ORF">WM2015_2485</name>
</gene>
<dbReference type="GO" id="GO:0043683">
    <property type="term" value="P:type IV pilus assembly"/>
    <property type="evidence" value="ECO:0007669"/>
    <property type="project" value="InterPro"/>
</dbReference>
<organism evidence="1 2">
    <name type="scientific">Wenzhouxiangella marina</name>
    <dbReference type="NCBI Taxonomy" id="1579979"/>
    <lineage>
        <taxon>Bacteria</taxon>
        <taxon>Pseudomonadati</taxon>
        <taxon>Pseudomonadota</taxon>
        <taxon>Gammaproteobacteria</taxon>
        <taxon>Chromatiales</taxon>
        <taxon>Wenzhouxiangellaceae</taxon>
        <taxon>Wenzhouxiangella</taxon>
    </lineage>
</organism>
<dbReference type="Proteomes" id="UP000066624">
    <property type="component" value="Chromosome"/>
</dbReference>
<protein>
    <submittedName>
        <fullName evidence="1">Fimbrial protein</fullName>
    </submittedName>
</protein>
<dbReference type="Gene3D" id="1.10.287.540">
    <property type="entry name" value="Helix hairpin bin"/>
    <property type="match status" value="1"/>
</dbReference>
<dbReference type="PANTHER" id="PTHR39555:SF1">
    <property type="entry name" value="TYPE IV PILUS INNER MEMBRANE COMPONENT PILO"/>
    <property type="match status" value="1"/>
</dbReference>
<dbReference type="RefSeq" id="WP_049726374.1">
    <property type="nucleotide sequence ID" value="NZ_CP012154.1"/>
</dbReference>
<dbReference type="STRING" id="1579979.WM2015_2485"/>
<dbReference type="Gene3D" id="3.30.70.60">
    <property type="match status" value="1"/>
</dbReference>
<dbReference type="KEGG" id="wma:WM2015_2485"/>
<dbReference type="GO" id="GO:0043107">
    <property type="term" value="P:type IV pilus-dependent motility"/>
    <property type="evidence" value="ECO:0007669"/>
    <property type="project" value="InterPro"/>
</dbReference>
<keyword evidence="2" id="KW-1185">Reference proteome</keyword>
<evidence type="ECO:0000313" key="2">
    <source>
        <dbReference type="Proteomes" id="UP000066624"/>
    </source>
</evidence>
<dbReference type="PIRSF" id="PIRSF016482">
    <property type="entry name" value="PilO"/>
    <property type="match status" value="1"/>
</dbReference>
<evidence type="ECO:0000313" key="1">
    <source>
        <dbReference type="EMBL" id="AKS42844.1"/>
    </source>
</evidence>
<name>A0A0K0XYS3_9GAMM</name>
<dbReference type="EMBL" id="CP012154">
    <property type="protein sequence ID" value="AKS42844.1"/>
    <property type="molecule type" value="Genomic_DNA"/>
</dbReference>